<evidence type="ECO:0000313" key="1">
    <source>
        <dbReference type="EMBL" id="GAI52736.1"/>
    </source>
</evidence>
<accession>X1QD47</accession>
<gene>
    <name evidence="1" type="ORF">S06H3_56466</name>
</gene>
<dbReference type="EMBL" id="BARV01036320">
    <property type="protein sequence ID" value="GAI52736.1"/>
    <property type="molecule type" value="Genomic_DNA"/>
</dbReference>
<reference evidence="1" key="1">
    <citation type="journal article" date="2014" name="Front. Microbiol.">
        <title>High frequency of phylogenetically diverse reductive dehalogenase-homologous genes in deep subseafloor sedimentary metagenomes.</title>
        <authorList>
            <person name="Kawai M."/>
            <person name="Futagami T."/>
            <person name="Toyoda A."/>
            <person name="Takaki Y."/>
            <person name="Nishi S."/>
            <person name="Hori S."/>
            <person name="Arai W."/>
            <person name="Tsubouchi T."/>
            <person name="Morono Y."/>
            <person name="Uchiyama I."/>
            <person name="Ito T."/>
            <person name="Fujiyama A."/>
            <person name="Inagaki F."/>
            <person name="Takami H."/>
        </authorList>
    </citation>
    <scope>NUCLEOTIDE SEQUENCE</scope>
    <source>
        <strain evidence="1">Expedition CK06-06</strain>
    </source>
</reference>
<feature type="non-terminal residue" evidence="1">
    <location>
        <position position="75"/>
    </location>
</feature>
<organism evidence="1">
    <name type="scientific">marine sediment metagenome</name>
    <dbReference type="NCBI Taxonomy" id="412755"/>
    <lineage>
        <taxon>unclassified sequences</taxon>
        <taxon>metagenomes</taxon>
        <taxon>ecological metagenomes</taxon>
    </lineage>
</organism>
<protein>
    <submittedName>
        <fullName evidence="1">Uncharacterized protein</fullName>
    </submittedName>
</protein>
<dbReference type="AlphaFoldDB" id="X1QD47"/>
<sequence>MEENEQPTTAVEIIEAAPVPIRLTPEAIEITKQNIALCEQLVSEVLEGDIDWGQIPGIAQPNLWDPGAAKIMAAF</sequence>
<comment type="caution">
    <text evidence="1">The sequence shown here is derived from an EMBL/GenBank/DDBJ whole genome shotgun (WGS) entry which is preliminary data.</text>
</comment>
<name>X1QD47_9ZZZZ</name>
<proteinExistence type="predicted"/>